<organism evidence="1 2">
    <name type="scientific">Tepidiphilus thermophilus</name>
    <dbReference type="NCBI Taxonomy" id="876478"/>
    <lineage>
        <taxon>Bacteria</taxon>
        <taxon>Pseudomonadati</taxon>
        <taxon>Pseudomonadota</taxon>
        <taxon>Hydrogenophilia</taxon>
        <taxon>Hydrogenophilales</taxon>
        <taxon>Hydrogenophilaceae</taxon>
        <taxon>Tepidiphilus</taxon>
    </lineage>
</organism>
<protein>
    <submittedName>
        <fullName evidence="1">Uncharacterized protein</fullName>
    </submittedName>
</protein>
<proteinExistence type="predicted"/>
<dbReference type="Proteomes" id="UP000182108">
    <property type="component" value="Unassembled WGS sequence"/>
</dbReference>
<dbReference type="EMBL" id="CYHH01000018">
    <property type="protein sequence ID" value="CUB08033.1"/>
    <property type="molecule type" value="Genomic_DNA"/>
</dbReference>
<dbReference type="AlphaFoldDB" id="A0A0K6IY67"/>
<evidence type="ECO:0000313" key="1">
    <source>
        <dbReference type="EMBL" id="CUB08033.1"/>
    </source>
</evidence>
<name>A0A0K6IY67_9PROT</name>
<dbReference type="OrthoDB" id="5298009at2"/>
<keyword evidence="2" id="KW-1185">Reference proteome</keyword>
<evidence type="ECO:0000313" key="2">
    <source>
        <dbReference type="Proteomes" id="UP000182108"/>
    </source>
</evidence>
<sequence>MNLIVRFSNTVSRFETTHQRLKDIAEFLGVSQNKAAAYAINQAWERLAADEEMLEALEFKRNGVKVGGITYLHTDPAFLDRVRERVSNRVPLPHDDDDSLENDLLFRFLSKEQQAAIRAASDPDEKRRLKARFLKETSPEAAADNFLD</sequence>
<reference evidence="2" key="1">
    <citation type="submission" date="2015-08" db="EMBL/GenBank/DDBJ databases">
        <authorList>
            <person name="Babu N.S."/>
            <person name="Beckwith C.J."/>
            <person name="Beseler K.G."/>
            <person name="Brison A."/>
            <person name="Carone J.V."/>
            <person name="Caskin T.P."/>
            <person name="Diamond M."/>
            <person name="Durham M.E."/>
            <person name="Foxe J.M."/>
            <person name="Go M."/>
            <person name="Henderson B.A."/>
            <person name="Jones I.B."/>
            <person name="McGettigan J.A."/>
            <person name="Micheletti S.J."/>
            <person name="Nasrallah M.E."/>
            <person name="Ortiz D."/>
            <person name="Piller C.R."/>
            <person name="Privatt S.R."/>
            <person name="Schneider S.L."/>
            <person name="Sharp S."/>
            <person name="Smith T.C."/>
            <person name="Stanton J.D."/>
            <person name="Ullery H.E."/>
            <person name="Wilson R.J."/>
            <person name="Serrano M.G."/>
            <person name="Buck G."/>
            <person name="Lee V."/>
            <person name="Wang Y."/>
            <person name="Carvalho R."/>
            <person name="Voegtly L."/>
            <person name="Shi R."/>
            <person name="Duckworth R."/>
            <person name="Johnson A."/>
            <person name="Loviza R."/>
            <person name="Walstead R."/>
            <person name="Shah Z."/>
            <person name="Kiflezghi M."/>
            <person name="Wade K."/>
            <person name="Ball S.L."/>
            <person name="Bradley K.W."/>
            <person name="Asai D.J."/>
            <person name="Bowman C.A."/>
            <person name="Russell D.A."/>
            <person name="Pope W.H."/>
            <person name="Jacobs-Sera D."/>
            <person name="Hendrix R.W."/>
            <person name="Hatfull G.F."/>
        </authorList>
    </citation>
    <scope>NUCLEOTIDE SEQUENCE [LARGE SCALE GENOMIC DNA]</scope>
    <source>
        <strain evidence="2">JCM 19170</strain>
    </source>
</reference>
<dbReference type="RefSeq" id="WP_055424276.1">
    <property type="nucleotide sequence ID" value="NZ_CYHH01000018.1"/>
</dbReference>
<gene>
    <name evidence="1" type="ORF">Ga0061068_11811</name>
</gene>
<accession>A0A0K6IY67</accession>